<dbReference type="Gene3D" id="3.10.20.310">
    <property type="entry name" value="membrane protein fhac"/>
    <property type="match status" value="1"/>
</dbReference>
<dbReference type="GO" id="GO:0098046">
    <property type="term" value="C:type V protein secretion system complex"/>
    <property type="evidence" value="ECO:0007669"/>
    <property type="project" value="TreeGrafter"/>
</dbReference>
<dbReference type="InterPro" id="IPR013686">
    <property type="entry name" value="Polypept-transport_assoc_ShlB"/>
</dbReference>
<keyword evidence="1" id="KW-0472">Membrane</keyword>
<feature type="compositionally biased region" description="Basic and acidic residues" evidence="4">
    <location>
        <begin position="38"/>
        <end position="57"/>
    </location>
</feature>
<feature type="chain" id="PRO_5013052746" evidence="5">
    <location>
        <begin position="29"/>
        <end position="562"/>
    </location>
</feature>
<dbReference type="PANTHER" id="PTHR34597">
    <property type="entry name" value="SLR1661 PROTEIN"/>
    <property type="match status" value="1"/>
</dbReference>
<proteinExistence type="predicted"/>
<dbReference type="AlphaFoldDB" id="A0A212LLV7"/>
<dbReference type="EMBL" id="FMJE01000002">
    <property type="protein sequence ID" value="SCM78488.1"/>
    <property type="molecule type" value="Genomic_DNA"/>
</dbReference>
<evidence type="ECO:0000259" key="7">
    <source>
        <dbReference type="Pfam" id="PF08479"/>
    </source>
</evidence>
<evidence type="ECO:0000256" key="3">
    <source>
        <dbReference type="ARBA" id="ARBA00023237"/>
    </source>
</evidence>
<gene>
    <name evidence="9" type="ORF">KL86SPO_20064</name>
</gene>
<evidence type="ECO:0000256" key="2">
    <source>
        <dbReference type="ARBA" id="ARBA00022692"/>
    </source>
</evidence>
<feature type="domain" description="Haemolysin activator HlyB C-terminal" evidence="6">
    <location>
        <begin position="213"/>
        <end position="524"/>
    </location>
</feature>
<dbReference type="RefSeq" id="WP_288183110.1">
    <property type="nucleotide sequence ID" value="NZ_LT608335.1"/>
</dbReference>
<feature type="signal peptide" evidence="5">
    <location>
        <begin position="1"/>
        <end position="28"/>
    </location>
</feature>
<evidence type="ECO:0000259" key="6">
    <source>
        <dbReference type="Pfam" id="PF03865"/>
    </source>
</evidence>
<dbReference type="PIRSF" id="PIRSF029745">
    <property type="entry name" value="FhaC"/>
    <property type="match status" value="1"/>
</dbReference>
<keyword evidence="2" id="KW-0812">Transmembrane</keyword>
<organism evidence="9">
    <name type="scientific">uncultured Sporomusa sp</name>
    <dbReference type="NCBI Taxonomy" id="307249"/>
    <lineage>
        <taxon>Bacteria</taxon>
        <taxon>Bacillati</taxon>
        <taxon>Bacillota</taxon>
        <taxon>Negativicutes</taxon>
        <taxon>Selenomonadales</taxon>
        <taxon>Sporomusaceae</taxon>
        <taxon>Sporomusa</taxon>
        <taxon>environmental samples</taxon>
    </lineage>
</organism>
<reference evidence="9" key="1">
    <citation type="submission" date="2016-08" db="EMBL/GenBank/DDBJ databases">
        <authorList>
            <person name="Seilhamer J.J."/>
        </authorList>
    </citation>
    <scope>NUCLEOTIDE SEQUENCE</scope>
    <source>
        <strain evidence="9">86</strain>
    </source>
</reference>
<feature type="domain" description="ShlB POTRA" evidence="8">
    <location>
        <begin position="156"/>
        <end position="208"/>
    </location>
</feature>
<dbReference type="InterPro" id="IPR027282">
    <property type="entry name" value="TPS"/>
</dbReference>
<feature type="domain" description="Polypeptide-transport-associated ShlB-type" evidence="7">
    <location>
        <begin position="79"/>
        <end position="154"/>
    </location>
</feature>
<sequence length="562" mass="63472">MITLSCRQILRVGLICLLLPLSQNAAWAAPSRADLEEQHQRVRQDAFDKKERQERSDVFLQPQAPDRTELKLPEESPSFPIYTITLQGDHLKHFAWLQQALTTYQGQNIGLQGINLIVKYATNLLIDRGYVTTRLLIPEQDLSQGTLNLLLVPGLIRDIRFEDPAQQANWRSAFPTRPGEILNLRDLEQGLEQLKRVPSQDAEMQLVPAEQPGQSDVVITLTRTKPWKLIFSLDDSGSKATGRLQLSQTLAYDNLFNGNDLFHLSFSQDGEQSGSRYGTEGHSVYYSLPAGKWTYTLRHNRYDYRQTILSVNQPIVYSGSSRDLRFTAEKLLSRDQSSKTHLEFGLVRRHSRNFIEDTEITVQRKNTTGFSVALNRREYLGQTTLDTRLAYKGGVPWLGAQDDLPGKDQPTTRYSIWTMDTTIVKPVTVATAKAQYRLSLSGQYSRQRLYAVDSFSIGNRYTVRGFDGEQTLLAENGWYVQNELLLPLRHTNLYCGLDYGQVSGPSAAGLSGKVLAGAVLGIKGEINGGHYYDLFIGWPLKKPAGFTSANPTYGFQWVWQIQ</sequence>
<dbReference type="Pfam" id="PF08479">
    <property type="entry name" value="POTRA_2"/>
    <property type="match status" value="1"/>
</dbReference>
<keyword evidence="5" id="KW-0732">Signal</keyword>
<accession>A0A212LLV7</accession>
<evidence type="ECO:0000259" key="8">
    <source>
        <dbReference type="Pfam" id="PF17287"/>
    </source>
</evidence>
<evidence type="ECO:0000313" key="9">
    <source>
        <dbReference type="EMBL" id="SCM78488.1"/>
    </source>
</evidence>
<dbReference type="PANTHER" id="PTHR34597:SF3">
    <property type="entry name" value="OUTER MEMBRANE TRANSPORTER CDIB"/>
    <property type="match status" value="1"/>
</dbReference>
<evidence type="ECO:0000256" key="4">
    <source>
        <dbReference type="SAM" id="MobiDB-lite"/>
    </source>
</evidence>
<evidence type="ECO:0000256" key="1">
    <source>
        <dbReference type="ARBA" id="ARBA00022452"/>
    </source>
</evidence>
<dbReference type="GO" id="GO:0046819">
    <property type="term" value="P:protein secretion by the type V secretion system"/>
    <property type="evidence" value="ECO:0007669"/>
    <property type="project" value="TreeGrafter"/>
</dbReference>
<protein>
    <submittedName>
        <fullName evidence="9">Hemolysin activator HlyB domain protein</fullName>
    </submittedName>
</protein>
<name>A0A212LLV7_9FIRM</name>
<dbReference type="InterPro" id="IPR005565">
    <property type="entry name" value="Hemolysn_activator_HlyB_C"/>
</dbReference>
<evidence type="ECO:0000256" key="5">
    <source>
        <dbReference type="SAM" id="SignalP"/>
    </source>
</evidence>
<dbReference type="GO" id="GO:0008320">
    <property type="term" value="F:protein transmembrane transporter activity"/>
    <property type="evidence" value="ECO:0007669"/>
    <property type="project" value="TreeGrafter"/>
</dbReference>
<dbReference type="Gene3D" id="2.40.160.50">
    <property type="entry name" value="membrane protein fhac: a member of the omp85/tpsb transporter family"/>
    <property type="match status" value="1"/>
</dbReference>
<keyword evidence="3" id="KW-0998">Cell outer membrane</keyword>
<feature type="region of interest" description="Disordered" evidence="4">
    <location>
        <begin position="38"/>
        <end position="72"/>
    </location>
</feature>
<dbReference type="InterPro" id="IPR035251">
    <property type="entry name" value="ShlB_POTRA"/>
</dbReference>
<dbReference type="InterPro" id="IPR051544">
    <property type="entry name" value="TPS_OM_transporter"/>
</dbReference>
<keyword evidence="1" id="KW-1134">Transmembrane beta strand</keyword>
<dbReference type="Pfam" id="PF17287">
    <property type="entry name" value="POTRA_3"/>
    <property type="match status" value="1"/>
</dbReference>
<dbReference type="Pfam" id="PF03865">
    <property type="entry name" value="ShlB"/>
    <property type="match status" value="1"/>
</dbReference>